<evidence type="ECO:0000256" key="9">
    <source>
        <dbReference type="ARBA" id="ARBA00023043"/>
    </source>
</evidence>
<dbReference type="InterPro" id="IPR002110">
    <property type="entry name" value="Ankyrin_rpt"/>
</dbReference>
<dbReference type="InterPro" id="IPR036770">
    <property type="entry name" value="Ankyrin_rpt-contain_sf"/>
</dbReference>
<dbReference type="InterPro" id="IPR027417">
    <property type="entry name" value="P-loop_NTPase"/>
</dbReference>
<dbReference type="EMBL" id="JAVIJP010000066">
    <property type="protein sequence ID" value="KAL3620936.1"/>
    <property type="molecule type" value="Genomic_DNA"/>
</dbReference>
<dbReference type="Pfam" id="PF00612">
    <property type="entry name" value="IQ"/>
    <property type="match status" value="2"/>
</dbReference>
<feature type="region of interest" description="Disordered" evidence="16">
    <location>
        <begin position="962"/>
        <end position="982"/>
    </location>
</feature>
<sequence>MAESGSCNLGFRLGGGNGSCAGNSYSTDITQILSEAQKRWLRPAEIAEILRNYKKFHISPEAPNKPVSGSVFLFDRKILRYFRKDGHNWRKKKDGKTVKEAHEKLKVGSVDMLHCYYAHGEDDEYFQRRSYWLLEEDLSHIVFVHYFDVKGNKTNISSLRNSNTGVSNSENNSLLSTSFRGTSPSSTLSSAYEDAESEPSVGDNQQANSRFHSYPQSPLTDDGYYVQSSSCNQLSSPGGQSAPLSYASLSQARTDRDFGGNSFVSGPQSTVDLTSWQEVLGNSTSGGIAYKQEPGGSMPVQVNWQFEHVVVPSSCKYPTCLHHLIILDHSSEGRSLHSPHFNHNLIMNLPRDNGNNLFVEKSVSPNLENLSEPFYSLSDEQSQQRIPQMQLLDVEIGNTMSPNMENFRTTIGNENHSFLMKKPLINGLQKDGSLKKADSFSRWVAAELGETDELNLQSNNGISWSLMGNEYDSSMPSTLQVDTDTLNPSLSLDQLFSIIDFSPNWAYADLETKVLIIGTFLKSPHELSNCRWSIMFGQVEVAAEVLANDGVLCCRAPPHKAGRVPFYVTLSNRLACSEIREFEYRSERHHMGDIDDHGDTALIMHLYQRFETILSLEPTRRRVSSVGHVPENQNLVNKICSLMEEENHQETKLISDKDTSVPKAIAQLLLEKQLKEKFYSWLLQRVTKNDSGLTIADEGGQGVLHLAAALGFNWAFQPIIVSGVRIDFRDVNGWAALHWAAFYGREDTVAALVSLGAAPGVVTDPSEEYPLGRTPADLASFSGHKGISGFLAESSLTTQLSKLDVDDPLMVSERLAYPTIDGDVPDTLSLKDSLAAVCNATQAAARIHQIFRIQSFQRKQFVDHCGDELLIPDERALSAVAARTSGLGRSSVKTNAAAVSIQKKFRGWKKRKEFLLIRQKVVKIQAHFRGHQVRKKYKTITWSVSMLEKVILRWRRKGSGLRGYRSDVVPKEPSTPDNSLQEDDYDVLKEGRKQTEERMQKALARVKSMTQYPEARAQYRRLLTAAKDFREPKDEASGMITGSIDETLYPEEELLDIESLLDDDTFMSLTFE</sequence>
<keyword evidence="12" id="KW-0010">Activator</keyword>
<keyword evidence="5" id="KW-0106">Calcium</keyword>
<dbReference type="Pfam" id="PF01833">
    <property type="entry name" value="TIG"/>
    <property type="match status" value="1"/>
</dbReference>
<reference evidence="19" key="1">
    <citation type="journal article" date="2024" name="IScience">
        <title>Strigolactones Initiate the Formation of Haustorium-like Structures in Castilleja.</title>
        <authorList>
            <person name="Buerger M."/>
            <person name="Peterson D."/>
            <person name="Chory J."/>
        </authorList>
    </citation>
    <scope>NUCLEOTIDE SEQUENCE [LARGE SCALE GENOMIC DNA]</scope>
</reference>
<keyword evidence="10" id="KW-0175">Coiled coil</keyword>
<dbReference type="GO" id="GO:0006355">
    <property type="term" value="P:regulation of DNA-templated transcription"/>
    <property type="evidence" value="ECO:0007669"/>
    <property type="project" value="UniProtKB-ARBA"/>
</dbReference>
<evidence type="ECO:0000256" key="6">
    <source>
        <dbReference type="ARBA" id="ARBA00022860"/>
    </source>
</evidence>
<organism evidence="18 19">
    <name type="scientific">Castilleja foliolosa</name>
    <dbReference type="NCBI Taxonomy" id="1961234"/>
    <lineage>
        <taxon>Eukaryota</taxon>
        <taxon>Viridiplantae</taxon>
        <taxon>Streptophyta</taxon>
        <taxon>Embryophyta</taxon>
        <taxon>Tracheophyta</taxon>
        <taxon>Spermatophyta</taxon>
        <taxon>Magnoliopsida</taxon>
        <taxon>eudicotyledons</taxon>
        <taxon>Gunneridae</taxon>
        <taxon>Pentapetalae</taxon>
        <taxon>asterids</taxon>
        <taxon>lamiids</taxon>
        <taxon>Lamiales</taxon>
        <taxon>Orobanchaceae</taxon>
        <taxon>Pedicularideae</taxon>
        <taxon>Castillejinae</taxon>
        <taxon>Castilleja</taxon>
    </lineage>
</organism>
<evidence type="ECO:0000256" key="3">
    <source>
        <dbReference type="ARBA" id="ARBA00022553"/>
    </source>
</evidence>
<accession>A0ABD3BVD0</accession>
<evidence type="ECO:0000259" key="17">
    <source>
        <dbReference type="PROSITE" id="PS51437"/>
    </source>
</evidence>
<dbReference type="AlphaFoldDB" id="A0ABD3BVD0"/>
<evidence type="ECO:0000313" key="19">
    <source>
        <dbReference type="Proteomes" id="UP001632038"/>
    </source>
</evidence>
<dbReference type="Gene3D" id="1.20.5.190">
    <property type="match status" value="1"/>
</dbReference>
<dbReference type="InterPro" id="IPR005559">
    <property type="entry name" value="CG-1_dom"/>
</dbReference>
<evidence type="ECO:0000256" key="10">
    <source>
        <dbReference type="ARBA" id="ARBA00023054"/>
    </source>
</evidence>
<comment type="similarity">
    <text evidence="2">Belongs to the CAMTA family.</text>
</comment>
<dbReference type="InterPro" id="IPR013783">
    <property type="entry name" value="Ig-like_fold"/>
</dbReference>
<keyword evidence="7" id="KW-0805">Transcription regulation</keyword>
<dbReference type="InterPro" id="IPR014756">
    <property type="entry name" value="Ig_E-set"/>
</dbReference>
<dbReference type="GO" id="GO:0003677">
    <property type="term" value="F:DNA binding"/>
    <property type="evidence" value="ECO:0007669"/>
    <property type="project" value="UniProtKB-KW"/>
</dbReference>
<feature type="region of interest" description="Disordered" evidence="16">
    <location>
        <begin position="160"/>
        <end position="214"/>
    </location>
</feature>
<evidence type="ECO:0000256" key="12">
    <source>
        <dbReference type="ARBA" id="ARBA00023159"/>
    </source>
</evidence>
<keyword evidence="6" id="KW-0112">Calmodulin-binding</keyword>
<keyword evidence="11" id="KW-0238">DNA-binding</keyword>
<evidence type="ECO:0000256" key="8">
    <source>
        <dbReference type="ARBA" id="ARBA00023016"/>
    </source>
</evidence>
<evidence type="ECO:0000313" key="18">
    <source>
        <dbReference type="EMBL" id="KAL3620936.1"/>
    </source>
</evidence>
<keyword evidence="9 15" id="KW-0040">ANK repeat</keyword>
<dbReference type="GO" id="GO:0009409">
    <property type="term" value="P:response to cold"/>
    <property type="evidence" value="ECO:0007669"/>
    <property type="project" value="UniProtKB-ARBA"/>
</dbReference>
<dbReference type="SMART" id="SM01076">
    <property type="entry name" value="CG-1"/>
    <property type="match status" value="1"/>
</dbReference>
<dbReference type="CDD" id="cd00102">
    <property type="entry name" value="IPT"/>
    <property type="match status" value="1"/>
</dbReference>
<evidence type="ECO:0000256" key="7">
    <source>
        <dbReference type="ARBA" id="ARBA00023015"/>
    </source>
</evidence>
<keyword evidence="19" id="KW-1185">Reference proteome</keyword>
<dbReference type="PROSITE" id="PS50096">
    <property type="entry name" value="IQ"/>
    <property type="match status" value="2"/>
</dbReference>
<keyword evidence="8" id="KW-0346">Stress response</keyword>
<keyword evidence="14" id="KW-0539">Nucleus</keyword>
<evidence type="ECO:0000256" key="13">
    <source>
        <dbReference type="ARBA" id="ARBA00023163"/>
    </source>
</evidence>
<feature type="domain" description="CG-1" evidence="17">
    <location>
        <begin position="29"/>
        <end position="155"/>
    </location>
</feature>
<dbReference type="Proteomes" id="UP001632038">
    <property type="component" value="Unassembled WGS sequence"/>
</dbReference>
<dbReference type="GO" id="GO:0005634">
    <property type="term" value="C:nucleus"/>
    <property type="evidence" value="ECO:0007669"/>
    <property type="project" value="UniProtKB-SubCell"/>
</dbReference>
<dbReference type="PROSITE" id="PS50297">
    <property type="entry name" value="ANK_REP_REGION"/>
    <property type="match status" value="1"/>
</dbReference>
<dbReference type="FunFam" id="1.20.5.190:FF:000003">
    <property type="entry name" value="Calmodulin-binding transcription activator 2"/>
    <property type="match status" value="1"/>
</dbReference>
<dbReference type="Gene3D" id="2.60.40.10">
    <property type="entry name" value="Immunoglobulins"/>
    <property type="match status" value="1"/>
</dbReference>
<dbReference type="PROSITE" id="PS51437">
    <property type="entry name" value="CG_1"/>
    <property type="match status" value="1"/>
</dbReference>
<evidence type="ECO:0000256" key="5">
    <source>
        <dbReference type="ARBA" id="ARBA00022837"/>
    </source>
</evidence>
<keyword evidence="13" id="KW-0804">Transcription</keyword>
<feature type="compositionally biased region" description="Polar residues" evidence="16">
    <location>
        <begin position="202"/>
        <end position="214"/>
    </location>
</feature>
<feature type="compositionally biased region" description="Polar residues" evidence="16">
    <location>
        <begin position="179"/>
        <end position="190"/>
    </location>
</feature>
<gene>
    <name evidence="18" type="ORF">CASFOL_035848</name>
</gene>
<dbReference type="FunFam" id="2.60.40.10:FF:000314">
    <property type="entry name" value="Calmodulin-binding transcription activator 2"/>
    <property type="match status" value="1"/>
</dbReference>
<evidence type="ECO:0000256" key="4">
    <source>
        <dbReference type="ARBA" id="ARBA00022737"/>
    </source>
</evidence>
<dbReference type="PANTHER" id="PTHR23335:SF29">
    <property type="entry name" value="CALMODULIN-BINDING TRANSCRIPTION ACTIVATOR 1"/>
    <property type="match status" value="1"/>
</dbReference>
<evidence type="ECO:0000256" key="16">
    <source>
        <dbReference type="SAM" id="MobiDB-lite"/>
    </source>
</evidence>
<keyword evidence="4" id="KW-0677">Repeat</keyword>
<dbReference type="Pfam" id="PF12796">
    <property type="entry name" value="Ank_2"/>
    <property type="match status" value="1"/>
</dbReference>
<dbReference type="SUPFAM" id="SSF52540">
    <property type="entry name" value="P-loop containing nucleoside triphosphate hydrolases"/>
    <property type="match status" value="1"/>
</dbReference>
<feature type="repeat" description="ANK" evidence="15">
    <location>
        <begin position="732"/>
        <end position="764"/>
    </location>
</feature>
<dbReference type="CDD" id="cd23767">
    <property type="entry name" value="IQCD"/>
    <property type="match status" value="2"/>
</dbReference>
<dbReference type="Gene3D" id="1.25.40.20">
    <property type="entry name" value="Ankyrin repeat-containing domain"/>
    <property type="match status" value="1"/>
</dbReference>
<dbReference type="PROSITE" id="PS50088">
    <property type="entry name" value="ANK_REPEAT"/>
    <property type="match status" value="1"/>
</dbReference>
<dbReference type="SUPFAM" id="SSF48403">
    <property type="entry name" value="Ankyrin repeat"/>
    <property type="match status" value="1"/>
</dbReference>
<proteinExistence type="inferred from homology"/>
<dbReference type="GO" id="GO:0005516">
    <property type="term" value="F:calmodulin binding"/>
    <property type="evidence" value="ECO:0007669"/>
    <property type="project" value="UniProtKB-KW"/>
</dbReference>
<evidence type="ECO:0000256" key="1">
    <source>
        <dbReference type="ARBA" id="ARBA00004123"/>
    </source>
</evidence>
<protein>
    <recommendedName>
        <fullName evidence="17">CG-1 domain-containing protein</fullName>
    </recommendedName>
</protein>
<feature type="compositionally biased region" description="Low complexity" evidence="16">
    <location>
        <begin position="167"/>
        <end position="178"/>
    </location>
</feature>
<dbReference type="SMART" id="SM00015">
    <property type="entry name" value="IQ"/>
    <property type="match status" value="2"/>
</dbReference>
<comment type="caution">
    <text evidence="18">The sequence shown here is derived from an EMBL/GenBank/DDBJ whole genome shotgun (WGS) entry which is preliminary data.</text>
</comment>
<evidence type="ECO:0000256" key="2">
    <source>
        <dbReference type="ARBA" id="ARBA00008267"/>
    </source>
</evidence>
<dbReference type="InterPro" id="IPR000048">
    <property type="entry name" value="IQ_motif_EF-hand-BS"/>
</dbReference>
<dbReference type="SUPFAM" id="SSF81296">
    <property type="entry name" value="E set domains"/>
    <property type="match status" value="1"/>
</dbReference>
<evidence type="ECO:0000256" key="15">
    <source>
        <dbReference type="PROSITE-ProRule" id="PRU00023"/>
    </source>
</evidence>
<dbReference type="PANTHER" id="PTHR23335">
    <property type="entry name" value="CALMODULIN-BINDING TRANSCRIPTION ACTIVATOR CAMTA"/>
    <property type="match status" value="1"/>
</dbReference>
<keyword evidence="3" id="KW-0597">Phosphoprotein</keyword>
<dbReference type="Pfam" id="PF03859">
    <property type="entry name" value="CG-1"/>
    <property type="match status" value="1"/>
</dbReference>
<name>A0ABD3BVD0_9LAMI</name>
<evidence type="ECO:0000256" key="11">
    <source>
        <dbReference type="ARBA" id="ARBA00023125"/>
    </source>
</evidence>
<evidence type="ECO:0000256" key="14">
    <source>
        <dbReference type="ARBA" id="ARBA00023242"/>
    </source>
</evidence>
<comment type="subcellular location">
    <subcellularLocation>
        <location evidence="1">Nucleus</location>
    </subcellularLocation>
</comment>
<dbReference type="InterPro" id="IPR002909">
    <property type="entry name" value="IPT_dom"/>
</dbReference>